<evidence type="ECO:0000313" key="2">
    <source>
        <dbReference type="EMBL" id="NXT85459.1"/>
    </source>
</evidence>
<dbReference type="SUPFAM" id="SSF49899">
    <property type="entry name" value="Concanavalin A-like lectins/glucanases"/>
    <property type="match status" value="1"/>
</dbReference>
<feature type="domain" description="B30.2/SPRY" evidence="1">
    <location>
        <begin position="1"/>
        <end position="80"/>
    </location>
</feature>
<accession>A0A7L3G0H0</accession>
<proteinExistence type="predicted"/>
<sequence>DDPWWALGVARDSVKRKEQIYLSPKEGIWGIEYWDGCFQSLTYPRTPLPLSQLPSRVWLCLDCPGGLVTFINGQSGAEIF</sequence>
<dbReference type="Gene3D" id="2.60.120.920">
    <property type="match status" value="1"/>
</dbReference>
<keyword evidence="3" id="KW-1185">Reference proteome</keyword>
<dbReference type="Proteomes" id="UP000557426">
    <property type="component" value="Unassembled WGS sequence"/>
</dbReference>
<dbReference type="PRINTS" id="PR01407">
    <property type="entry name" value="BUTYPHLNCDUF"/>
</dbReference>
<dbReference type="EMBL" id="VZTU01033314">
    <property type="protein sequence ID" value="NXT85459.1"/>
    <property type="molecule type" value="Genomic_DNA"/>
</dbReference>
<dbReference type="InterPro" id="IPR013320">
    <property type="entry name" value="ConA-like_dom_sf"/>
</dbReference>
<dbReference type="AlphaFoldDB" id="A0A7L3G0H0"/>
<dbReference type="PANTHER" id="PTHR24103">
    <property type="entry name" value="E3 UBIQUITIN-PROTEIN LIGASE TRIM"/>
    <property type="match status" value="1"/>
</dbReference>
<dbReference type="Pfam" id="PF00622">
    <property type="entry name" value="SPRY"/>
    <property type="match status" value="1"/>
</dbReference>
<dbReference type="InterPro" id="IPR043136">
    <property type="entry name" value="B30.2/SPRY_sf"/>
</dbReference>
<organism evidence="2 3">
    <name type="scientific">Zapornia atra</name>
    <name type="common">Henderson crake</name>
    <dbReference type="NCBI Taxonomy" id="2585822"/>
    <lineage>
        <taxon>Eukaryota</taxon>
        <taxon>Metazoa</taxon>
        <taxon>Chordata</taxon>
        <taxon>Craniata</taxon>
        <taxon>Vertebrata</taxon>
        <taxon>Euteleostomi</taxon>
        <taxon>Archelosauria</taxon>
        <taxon>Archosauria</taxon>
        <taxon>Dinosauria</taxon>
        <taxon>Saurischia</taxon>
        <taxon>Theropoda</taxon>
        <taxon>Coelurosauria</taxon>
        <taxon>Aves</taxon>
        <taxon>Neognathae</taxon>
        <taxon>Neoaves</taxon>
        <taxon>Gruiformes</taxon>
        <taxon>Rallidae</taxon>
        <taxon>Zapornia</taxon>
    </lineage>
</organism>
<comment type="caution">
    <text evidence="2">The sequence shown here is derived from an EMBL/GenBank/DDBJ whole genome shotgun (WGS) entry which is preliminary data.</text>
</comment>
<dbReference type="PROSITE" id="PS50188">
    <property type="entry name" value="B302_SPRY"/>
    <property type="match status" value="1"/>
</dbReference>
<dbReference type="InterPro" id="IPR003879">
    <property type="entry name" value="Butyrophylin_SPRY"/>
</dbReference>
<name>A0A7L3G0H0_9GRUI</name>
<reference evidence="2 3" key="1">
    <citation type="submission" date="2019-09" db="EMBL/GenBank/DDBJ databases">
        <title>Bird 10,000 Genomes (B10K) Project - Family phase.</title>
        <authorList>
            <person name="Zhang G."/>
        </authorList>
    </citation>
    <scope>NUCLEOTIDE SEQUENCE [LARGE SCALE GENOMIC DNA]</scope>
    <source>
        <strain evidence="2">B10K-DU-011-47</strain>
        <tissue evidence="2">Mixed tissue sample</tissue>
    </source>
</reference>
<evidence type="ECO:0000259" key="1">
    <source>
        <dbReference type="PROSITE" id="PS50188"/>
    </source>
</evidence>
<dbReference type="InterPro" id="IPR001870">
    <property type="entry name" value="B30.2/SPRY"/>
</dbReference>
<evidence type="ECO:0000313" key="3">
    <source>
        <dbReference type="Proteomes" id="UP000557426"/>
    </source>
</evidence>
<feature type="non-terminal residue" evidence="2">
    <location>
        <position position="1"/>
    </location>
</feature>
<gene>
    <name evidence="2" type="primary">Btn2a2</name>
    <name evidence="2" type="ORF">ZAPATR_R14826</name>
</gene>
<dbReference type="InterPro" id="IPR050143">
    <property type="entry name" value="TRIM/RBCC"/>
</dbReference>
<dbReference type="InterPro" id="IPR003877">
    <property type="entry name" value="SPRY_dom"/>
</dbReference>
<feature type="non-terminal residue" evidence="2">
    <location>
        <position position="80"/>
    </location>
</feature>
<protein>
    <submittedName>
        <fullName evidence="2">BT2A2 protein</fullName>
    </submittedName>
</protein>